<evidence type="ECO:0000256" key="6">
    <source>
        <dbReference type="ARBA" id="ARBA00023136"/>
    </source>
</evidence>
<reference evidence="11" key="1">
    <citation type="journal article" date="2023" name="IScience">
        <title>Live-bearing cockroach genome reveals convergent evolutionary mechanisms linked to viviparity in insects and beyond.</title>
        <authorList>
            <person name="Fouks B."/>
            <person name="Harrison M.C."/>
            <person name="Mikhailova A.A."/>
            <person name="Marchal E."/>
            <person name="English S."/>
            <person name="Carruthers M."/>
            <person name="Jennings E.C."/>
            <person name="Chiamaka E.L."/>
            <person name="Frigard R.A."/>
            <person name="Pippel M."/>
            <person name="Attardo G.M."/>
            <person name="Benoit J.B."/>
            <person name="Bornberg-Bauer E."/>
            <person name="Tobe S.S."/>
        </authorList>
    </citation>
    <scope>NUCLEOTIDE SEQUENCE</scope>
    <source>
        <strain evidence="11">Stay&amp;Tobe</strain>
    </source>
</reference>
<evidence type="ECO:0000256" key="10">
    <source>
        <dbReference type="SAM" id="Phobius"/>
    </source>
</evidence>
<evidence type="ECO:0000256" key="4">
    <source>
        <dbReference type="ARBA" id="ARBA00022737"/>
    </source>
</evidence>
<dbReference type="Gene3D" id="4.10.400.10">
    <property type="entry name" value="Low-density Lipoprotein Receptor"/>
    <property type="match status" value="1"/>
</dbReference>
<gene>
    <name evidence="11" type="ORF">L9F63_013081</name>
</gene>
<keyword evidence="5 10" id="KW-1133">Transmembrane helix</keyword>
<dbReference type="PROSITE" id="PS01209">
    <property type="entry name" value="LDLRA_1"/>
    <property type="match status" value="1"/>
</dbReference>
<name>A0AAD8AD32_DIPPU</name>
<feature type="compositionally biased region" description="Polar residues" evidence="9">
    <location>
        <begin position="309"/>
        <end position="320"/>
    </location>
</feature>
<evidence type="ECO:0000313" key="11">
    <source>
        <dbReference type="EMBL" id="KAJ9595718.1"/>
    </source>
</evidence>
<dbReference type="PANTHER" id="PTHR24270">
    <property type="entry name" value="LOW-DENSITY LIPOPROTEIN RECEPTOR-RELATED"/>
    <property type="match status" value="1"/>
</dbReference>
<evidence type="ECO:0000256" key="2">
    <source>
        <dbReference type="ARBA" id="ARBA00004308"/>
    </source>
</evidence>
<feature type="transmembrane region" description="Helical" evidence="10">
    <location>
        <begin position="175"/>
        <end position="197"/>
    </location>
</feature>
<dbReference type="EMBL" id="JASPKZ010002318">
    <property type="protein sequence ID" value="KAJ9595718.1"/>
    <property type="molecule type" value="Genomic_DNA"/>
</dbReference>
<dbReference type="InterPro" id="IPR002172">
    <property type="entry name" value="LDrepeatLR_classA_rpt"/>
</dbReference>
<keyword evidence="4" id="KW-0677">Repeat</keyword>
<accession>A0AAD8AD32</accession>
<dbReference type="GO" id="GO:0016192">
    <property type="term" value="P:vesicle-mediated transport"/>
    <property type="evidence" value="ECO:0007669"/>
    <property type="project" value="UniProtKB-ARBA"/>
</dbReference>
<dbReference type="SMART" id="SM00192">
    <property type="entry name" value="LDLa"/>
    <property type="match status" value="1"/>
</dbReference>
<comment type="subcellular location">
    <subcellularLocation>
        <location evidence="2">Endomembrane system</location>
    </subcellularLocation>
    <subcellularLocation>
        <location evidence="1">Membrane</location>
        <topology evidence="1">Single-pass membrane protein</topology>
    </subcellularLocation>
</comment>
<feature type="disulfide bond" evidence="8">
    <location>
        <begin position="66"/>
        <end position="78"/>
    </location>
</feature>
<feature type="disulfide bond" evidence="8">
    <location>
        <begin position="73"/>
        <end position="91"/>
    </location>
</feature>
<dbReference type="InterPro" id="IPR023415">
    <property type="entry name" value="LDLR_class-A_CS"/>
</dbReference>
<reference evidence="11" key="2">
    <citation type="submission" date="2023-05" db="EMBL/GenBank/DDBJ databases">
        <authorList>
            <person name="Fouks B."/>
        </authorList>
    </citation>
    <scope>NUCLEOTIDE SEQUENCE</scope>
    <source>
        <strain evidence="11">Stay&amp;Tobe</strain>
        <tissue evidence="11">Testes</tissue>
    </source>
</reference>
<proteinExistence type="predicted"/>
<evidence type="ECO:0000256" key="1">
    <source>
        <dbReference type="ARBA" id="ARBA00004167"/>
    </source>
</evidence>
<dbReference type="CDD" id="cd00112">
    <property type="entry name" value="LDLa"/>
    <property type="match status" value="1"/>
</dbReference>
<evidence type="ECO:0000256" key="5">
    <source>
        <dbReference type="ARBA" id="ARBA00022989"/>
    </source>
</evidence>
<keyword evidence="7 8" id="KW-1015">Disulfide bond</keyword>
<keyword evidence="3 10" id="KW-0812">Transmembrane</keyword>
<dbReference type="PANTHER" id="PTHR24270:SF61">
    <property type="entry name" value="EGF-LIKE DOMAIN-CONTAINING PROTEIN"/>
    <property type="match status" value="1"/>
</dbReference>
<keyword evidence="12" id="KW-1185">Reference proteome</keyword>
<sequence length="597" mass="66924">MYTPYTPQNSMNRVTQQEYKNSLNIVVNNLQESDGGDYKCQAVGDDEHQIELHDSVYVNVKTTLGCPNIFFQCSVGVCVMRRYVCDGYKDCKGGEDESLAECGHDPCKNKLYCEDKRCIPTEWCCDPFQTPNCSVRVIPQCCEQLTKPLFVDHDSYMNDHHPQGLSDMGFLQTTIYTVVGCAMAFMFIVTILAIAICRVHMKRSSLLTRCPGARGGGLMMNPHAAGNRAPHHHHGLQHVPLYDLDVLLNRPPYPPSSVPSHSGLLVTYNINNGVQFVGRPIDPPPYCEIVASPPREGPPPPYASHESLSRTTPEASSTAQDEVDGDDPGERDSLLGPVRGTEQSRPVGVRCEYMDSHSPYILTTPNNNYPVERLERNHQIGSAVSVVLNNEVYDRNPVSSSDTICSIDTDDRIGELIVESGLTVNSCENLVVAPKLPDTQNKINHGEGSFSMVPVMRVSVTIKLYLTQCVDIYIISELNFIVFIRKDSILQFQSFDSFIFNEAVKASKLHIHRHGSLKVDSKWQNIERLHNSLCCFCIHANARPSRSPCSNCALIFVYRNSHLITFVNNQTTSKETNLSTFKIINYFKFIIQPFRNF</sequence>
<dbReference type="GO" id="GO:0005886">
    <property type="term" value="C:plasma membrane"/>
    <property type="evidence" value="ECO:0007669"/>
    <property type="project" value="TreeGrafter"/>
</dbReference>
<protein>
    <submittedName>
        <fullName evidence="11">Uncharacterized protein</fullName>
    </submittedName>
</protein>
<keyword evidence="6 10" id="KW-0472">Membrane</keyword>
<evidence type="ECO:0000256" key="3">
    <source>
        <dbReference type="ARBA" id="ARBA00022692"/>
    </source>
</evidence>
<evidence type="ECO:0000256" key="7">
    <source>
        <dbReference type="ARBA" id="ARBA00023157"/>
    </source>
</evidence>
<evidence type="ECO:0000313" key="12">
    <source>
        <dbReference type="Proteomes" id="UP001233999"/>
    </source>
</evidence>
<comment type="caution">
    <text evidence="8">Lacks conserved residue(s) required for the propagation of feature annotation.</text>
</comment>
<organism evidence="11 12">
    <name type="scientific">Diploptera punctata</name>
    <name type="common">Pacific beetle cockroach</name>
    <dbReference type="NCBI Taxonomy" id="6984"/>
    <lineage>
        <taxon>Eukaryota</taxon>
        <taxon>Metazoa</taxon>
        <taxon>Ecdysozoa</taxon>
        <taxon>Arthropoda</taxon>
        <taxon>Hexapoda</taxon>
        <taxon>Insecta</taxon>
        <taxon>Pterygota</taxon>
        <taxon>Neoptera</taxon>
        <taxon>Polyneoptera</taxon>
        <taxon>Dictyoptera</taxon>
        <taxon>Blattodea</taxon>
        <taxon>Blaberoidea</taxon>
        <taxon>Blaberidae</taxon>
        <taxon>Diplopterinae</taxon>
        <taxon>Diploptera</taxon>
    </lineage>
</organism>
<evidence type="ECO:0000256" key="8">
    <source>
        <dbReference type="PROSITE-ProRule" id="PRU00124"/>
    </source>
</evidence>
<dbReference type="SUPFAM" id="SSF57424">
    <property type="entry name" value="LDL receptor-like module"/>
    <property type="match status" value="1"/>
</dbReference>
<dbReference type="GO" id="GO:0012505">
    <property type="term" value="C:endomembrane system"/>
    <property type="evidence" value="ECO:0007669"/>
    <property type="project" value="UniProtKB-SubCell"/>
</dbReference>
<dbReference type="Proteomes" id="UP001233999">
    <property type="component" value="Unassembled WGS sequence"/>
</dbReference>
<evidence type="ECO:0000256" key="9">
    <source>
        <dbReference type="SAM" id="MobiDB-lite"/>
    </source>
</evidence>
<comment type="caution">
    <text evidence="11">The sequence shown here is derived from an EMBL/GenBank/DDBJ whole genome shotgun (WGS) entry which is preliminary data.</text>
</comment>
<feature type="non-terminal residue" evidence="11">
    <location>
        <position position="1"/>
    </location>
</feature>
<dbReference type="InterPro" id="IPR036055">
    <property type="entry name" value="LDL_receptor-like_sf"/>
</dbReference>
<dbReference type="AlphaFoldDB" id="A0AAD8AD32"/>
<feature type="region of interest" description="Disordered" evidence="9">
    <location>
        <begin position="287"/>
        <end position="347"/>
    </location>
</feature>
<dbReference type="Pfam" id="PF00057">
    <property type="entry name" value="Ldl_recept_a"/>
    <property type="match status" value="1"/>
</dbReference>
<dbReference type="PROSITE" id="PS50068">
    <property type="entry name" value="LDLRA_2"/>
    <property type="match status" value="1"/>
</dbReference>
<dbReference type="InterPro" id="IPR050685">
    <property type="entry name" value="LDLR"/>
</dbReference>